<dbReference type="GO" id="GO:0005524">
    <property type="term" value="F:ATP binding"/>
    <property type="evidence" value="ECO:0007669"/>
    <property type="project" value="UniProtKB-KW"/>
</dbReference>
<reference evidence="18 19" key="1">
    <citation type="journal article" date="2016" name="Nat. Commun.">
        <title>Thousands of microbial genomes shed light on interconnected biogeochemical processes in an aquifer system.</title>
        <authorList>
            <person name="Anantharaman K."/>
            <person name="Brown C.T."/>
            <person name="Hug L.A."/>
            <person name="Sharon I."/>
            <person name="Castelle C.J."/>
            <person name="Probst A.J."/>
            <person name="Thomas B.C."/>
            <person name="Singh A."/>
            <person name="Wilkins M.J."/>
            <person name="Karaoz U."/>
            <person name="Brodie E.L."/>
            <person name="Williams K.H."/>
            <person name="Hubbard S.S."/>
            <person name="Banfield J.F."/>
        </authorList>
    </citation>
    <scope>NUCLEOTIDE SEQUENCE [LARGE SCALE GENOMIC DNA]</scope>
</reference>
<keyword evidence="12" id="KW-0648">Protein biosynthesis</keyword>
<dbReference type="EMBL" id="MHTK01000006">
    <property type="protein sequence ID" value="OHA59572.1"/>
    <property type="molecule type" value="Genomic_DNA"/>
</dbReference>
<evidence type="ECO:0000256" key="15">
    <source>
        <dbReference type="ARBA" id="ARBA00047364"/>
    </source>
</evidence>
<organism evidence="18 19">
    <name type="scientific">Candidatus Vogelbacteria bacterium RIFOXYD1_FULL_46_19</name>
    <dbReference type="NCBI Taxonomy" id="1802439"/>
    <lineage>
        <taxon>Bacteria</taxon>
        <taxon>Candidatus Vogeliibacteriota</taxon>
    </lineage>
</organism>
<gene>
    <name evidence="18" type="ORF">A2589_01780</name>
</gene>
<dbReference type="InterPro" id="IPR004495">
    <property type="entry name" value="Met-tRNA-synth_bsu_C"/>
</dbReference>
<evidence type="ECO:0000313" key="18">
    <source>
        <dbReference type="EMBL" id="OHA59572.1"/>
    </source>
</evidence>
<dbReference type="EC" id="6.1.1.10" evidence="4"/>
<evidence type="ECO:0000256" key="16">
    <source>
        <dbReference type="PROSITE-ProRule" id="PRU00209"/>
    </source>
</evidence>
<dbReference type="STRING" id="1802439.A2589_01780"/>
<dbReference type="InterPro" id="IPR051270">
    <property type="entry name" value="Tyrosine-tRNA_ligase_regulator"/>
</dbReference>
<comment type="function">
    <text evidence="1">Is required not only for elongation of protein synthesis but also for the initiation of all mRNA translation through initiator tRNA(fMet) aminoacylation.</text>
</comment>
<evidence type="ECO:0000256" key="6">
    <source>
        <dbReference type="ARBA" id="ARBA00022490"/>
    </source>
</evidence>
<keyword evidence="9" id="KW-0547">Nucleotide-binding</keyword>
<dbReference type="Pfam" id="PF01588">
    <property type="entry name" value="tRNA_bind"/>
    <property type="match status" value="1"/>
</dbReference>
<dbReference type="Gene3D" id="2.40.50.140">
    <property type="entry name" value="Nucleic acid-binding proteins"/>
    <property type="match status" value="1"/>
</dbReference>
<dbReference type="FunFam" id="2.40.50.140:FF:000042">
    <property type="entry name" value="Methionine--tRNA ligase"/>
    <property type="match status" value="1"/>
</dbReference>
<dbReference type="PANTHER" id="PTHR11586">
    <property type="entry name" value="TRNA-AMINOACYLATION COFACTOR ARC1 FAMILY MEMBER"/>
    <property type="match status" value="1"/>
</dbReference>
<evidence type="ECO:0000256" key="2">
    <source>
        <dbReference type="ARBA" id="ARBA00004496"/>
    </source>
</evidence>
<protein>
    <recommendedName>
        <fullName evidence="5">Methionine--tRNA ligase</fullName>
        <ecNumber evidence="4">6.1.1.10</ecNumber>
    </recommendedName>
    <alternativeName>
        <fullName evidence="14">Methionyl-tRNA synthetase</fullName>
    </alternativeName>
</protein>
<evidence type="ECO:0000256" key="3">
    <source>
        <dbReference type="ARBA" id="ARBA00011738"/>
    </source>
</evidence>
<evidence type="ECO:0000256" key="10">
    <source>
        <dbReference type="ARBA" id="ARBA00022840"/>
    </source>
</evidence>
<comment type="caution">
    <text evidence="18">The sequence shown here is derived from an EMBL/GenBank/DDBJ whole genome shotgun (WGS) entry which is preliminary data.</text>
</comment>
<evidence type="ECO:0000256" key="14">
    <source>
        <dbReference type="ARBA" id="ARBA00030904"/>
    </source>
</evidence>
<dbReference type="CDD" id="cd02800">
    <property type="entry name" value="tRNA_bind_EcMetRS_like"/>
    <property type="match status" value="1"/>
</dbReference>
<keyword evidence="13" id="KW-0030">Aminoacyl-tRNA synthetase</keyword>
<dbReference type="SUPFAM" id="SSF50249">
    <property type="entry name" value="Nucleic acid-binding proteins"/>
    <property type="match status" value="1"/>
</dbReference>
<dbReference type="PROSITE" id="PS50886">
    <property type="entry name" value="TRBD"/>
    <property type="match status" value="1"/>
</dbReference>
<dbReference type="AlphaFoldDB" id="A0A1G2QHS3"/>
<evidence type="ECO:0000256" key="13">
    <source>
        <dbReference type="ARBA" id="ARBA00023146"/>
    </source>
</evidence>
<dbReference type="Proteomes" id="UP000177838">
    <property type="component" value="Unassembled WGS sequence"/>
</dbReference>
<comment type="subunit">
    <text evidence="3">Homodimer.</text>
</comment>
<evidence type="ECO:0000256" key="11">
    <source>
        <dbReference type="ARBA" id="ARBA00022884"/>
    </source>
</evidence>
<dbReference type="NCBIfam" id="TIGR00399">
    <property type="entry name" value="metG_C_term"/>
    <property type="match status" value="1"/>
</dbReference>
<dbReference type="PANTHER" id="PTHR11586:SF37">
    <property type="entry name" value="TRNA-BINDING DOMAIN-CONTAINING PROTEIN"/>
    <property type="match status" value="1"/>
</dbReference>
<accession>A0A1G2QHS3</accession>
<sequence>MTDQNLISYEDFTKVHLRVVTILEAERVPKSDKLLRLTVTLGEEERQIIAGIGQTYEPSTLVGQQVAAVINLEPRSIMGLESHGMILAASTDQGPVILSPRNSEVLAGSIIR</sequence>
<proteinExistence type="predicted"/>
<evidence type="ECO:0000256" key="7">
    <source>
        <dbReference type="ARBA" id="ARBA00022555"/>
    </source>
</evidence>
<dbReference type="GO" id="GO:0000049">
    <property type="term" value="F:tRNA binding"/>
    <property type="evidence" value="ECO:0007669"/>
    <property type="project" value="UniProtKB-UniRule"/>
</dbReference>
<feature type="domain" description="TRNA-binding" evidence="17">
    <location>
        <begin position="11"/>
        <end position="112"/>
    </location>
</feature>
<name>A0A1G2QHS3_9BACT</name>
<keyword evidence="7 16" id="KW-0820">tRNA-binding</keyword>
<keyword evidence="8 18" id="KW-0436">Ligase</keyword>
<dbReference type="GO" id="GO:0006431">
    <property type="term" value="P:methionyl-tRNA aminoacylation"/>
    <property type="evidence" value="ECO:0007669"/>
    <property type="project" value="InterPro"/>
</dbReference>
<comment type="catalytic activity">
    <reaction evidence="15">
        <text>tRNA(Met) + L-methionine + ATP = L-methionyl-tRNA(Met) + AMP + diphosphate</text>
        <dbReference type="Rhea" id="RHEA:13481"/>
        <dbReference type="Rhea" id="RHEA-COMP:9667"/>
        <dbReference type="Rhea" id="RHEA-COMP:9698"/>
        <dbReference type="ChEBI" id="CHEBI:30616"/>
        <dbReference type="ChEBI" id="CHEBI:33019"/>
        <dbReference type="ChEBI" id="CHEBI:57844"/>
        <dbReference type="ChEBI" id="CHEBI:78442"/>
        <dbReference type="ChEBI" id="CHEBI:78530"/>
        <dbReference type="ChEBI" id="CHEBI:456215"/>
        <dbReference type="EC" id="6.1.1.10"/>
    </reaction>
</comment>
<evidence type="ECO:0000256" key="12">
    <source>
        <dbReference type="ARBA" id="ARBA00022917"/>
    </source>
</evidence>
<evidence type="ECO:0000256" key="8">
    <source>
        <dbReference type="ARBA" id="ARBA00022598"/>
    </source>
</evidence>
<evidence type="ECO:0000259" key="17">
    <source>
        <dbReference type="PROSITE" id="PS50886"/>
    </source>
</evidence>
<evidence type="ECO:0000256" key="9">
    <source>
        <dbReference type="ARBA" id="ARBA00022741"/>
    </source>
</evidence>
<dbReference type="InterPro" id="IPR012340">
    <property type="entry name" value="NA-bd_OB-fold"/>
</dbReference>
<dbReference type="InterPro" id="IPR002547">
    <property type="entry name" value="tRNA-bd_dom"/>
</dbReference>
<comment type="subcellular location">
    <subcellularLocation>
        <location evidence="2">Cytoplasm</location>
    </subcellularLocation>
</comment>
<keyword evidence="11 16" id="KW-0694">RNA-binding</keyword>
<dbReference type="GO" id="GO:0004825">
    <property type="term" value="F:methionine-tRNA ligase activity"/>
    <property type="evidence" value="ECO:0007669"/>
    <property type="project" value="UniProtKB-EC"/>
</dbReference>
<evidence type="ECO:0000256" key="1">
    <source>
        <dbReference type="ARBA" id="ARBA00003314"/>
    </source>
</evidence>
<evidence type="ECO:0000256" key="5">
    <source>
        <dbReference type="ARBA" id="ARBA00018753"/>
    </source>
</evidence>
<keyword evidence="10" id="KW-0067">ATP-binding</keyword>
<evidence type="ECO:0000256" key="4">
    <source>
        <dbReference type="ARBA" id="ARBA00012838"/>
    </source>
</evidence>
<dbReference type="GO" id="GO:0005737">
    <property type="term" value="C:cytoplasm"/>
    <property type="evidence" value="ECO:0007669"/>
    <property type="project" value="UniProtKB-SubCell"/>
</dbReference>
<keyword evidence="6" id="KW-0963">Cytoplasm</keyword>
<evidence type="ECO:0000313" key="19">
    <source>
        <dbReference type="Proteomes" id="UP000177838"/>
    </source>
</evidence>